<evidence type="ECO:0000313" key="1">
    <source>
        <dbReference type="EMBL" id="EJK54141.1"/>
    </source>
</evidence>
<evidence type="ECO:0000313" key="2">
    <source>
        <dbReference type="Proteomes" id="UP000266841"/>
    </source>
</evidence>
<gene>
    <name evidence="1" type="ORF">THAOC_26297</name>
</gene>
<sequence>MGFYLTPSLACLTRTHISCHWGVQKLDWWCPNQDPSRSRGVLIYLSSSILNYSRFGEWIEPLKLQVNDHPVLHGKCTSIFDTHYCNDCDYYLSYTPFQCGPLPVMRGFLCPQWTAREYSQQARVNLVGVETAPKWANAVTLKSGGCRQH</sequence>
<keyword evidence="2" id="KW-1185">Reference proteome</keyword>
<comment type="caution">
    <text evidence="1">The sequence shown here is derived from an EMBL/GenBank/DDBJ whole genome shotgun (WGS) entry which is preliminary data.</text>
</comment>
<name>K0RZC7_THAOC</name>
<dbReference type="Proteomes" id="UP000266841">
    <property type="component" value="Unassembled WGS sequence"/>
</dbReference>
<reference evidence="1 2" key="1">
    <citation type="journal article" date="2012" name="Genome Biol.">
        <title>Genome and low-iron response of an oceanic diatom adapted to chronic iron limitation.</title>
        <authorList>
            <person name="Lommer M."/>
            <person name="Specht M."/>
            <person name="Roy A.S."/>
            <person name="Kraemer L."/>
            <person name="Andreson R."/>
            <person name="Gutowska M.A."/>
            <person name="Wolf J."/>
            <person name="Bergner S.V."/>
            <person name="Schilhabel M.B."/>
            <person name="Klostermeier U.C."/>
            <person name="Beiko R.G."/>
            <person name="Rosenstiel P."/>
            <person name="Hippler M."/>
            <person name="Laroche J."/>
        </authorList>
    </citation>
    <scope>NUCLEOTIDE SEQUENCE [LARGE SCALE GENOMIC DNA]</scope>
    <source>
        <strain evidence="1 2">CCMP1005</strain>
    </source>
</reference>
<organism evidence="1 2">
    <name type="scientific">Thalassiosira oceanica</name>
    <name type="common">Marine diatom</name>
    <dbReference type="NCBI Taxonomy" id="159749"/>
    <lineage>
        <taxon>Eukaryota</taxon>
        <taxon>Sar</taxon>
        <taxon>Stramenopiles</taxon>
        <taxon>Ochrophyta</taxon>
        <taxon>Bacillariophyta</taxon>
        <taxon>Coscinodiscophyceae</taxon>
        <taxon>Thalassiosirophycidae</taxon>
        <taxon>Thalassiosirales</taxon>
        <taxon>Thalassiosiraceae</taxon>
        <taxon>Thalassiosira</taxon>
    </lineage>
</organism>
<dbReference type="AlphaFoldDB" id="K0RZC7"/>
<accession>K0RZC7</accession>
<protein>
    <submittedName>
        <fullName evidence="1">Uncharacterized protein</fullName>
    </submittedName>
</protein>
<proteinExistence type="predicted"/>
<dbReference type="EMBL" id="AGNL01036300">
    <property type="protein sequence ID" value="EJK54141.1"/>
    <property type="molecule type" value="Genomic_DNA"/>
</dbReference>